<dbReference type="PANTHER" id="PTHR11267">
    <property type="entry name" value="T-BOX PROTEIN-RELATED"/>
    <property type="match status" value="1"/>
</dbReference>
<dbReference type="PROSITE" id="PS50252">
    <property type="entry name" value="TBOX_3"/>
    <property type="match status" value="1"/>
</dbReference>
<name>A0A8S1EN73_9PELO</name>
<dbReference type="SMART" id="SM00425">
    <property type="entry name" value="TBOX"/>
    <property type="match status" value="1"/>
</dbReference>
<keyword evidence="4 5" id="KW-0539">Nucleus</keyword>
<keyword evidence="3" id="KW-0804">Transcription</keyword>
<dbReference type="Gene3D" id="2.60.40.820">
    <property type="entry name" value="Transcription factor, T-box"/>
    <property type="match status" value="1"/>
</dbReference>
<evidence type="ECO:0000259" key="6">
    <source>
        <dbReference type="PROSITE" id="PS50252"/>
    </source>
</evidence>
<keyword evidence="8" id="KW-1185">Reference proteome</keyword>
<dbReference type="GO" id="GO:0000978">
    <property type="term" value="F:RNA polymerase II cis-regulatory region sequence-specific DNA binding"/>
    <property type="evidence" value="ECO:0007669"/>
    <property type="project" value="InterPro"/>
</dbReference>
<dbReference type="GO" id="GO:0000785">
    <property type="term" value="C:chromatin"/>
    <property type="evidence" value="ECO:0007669"/>
    <property type="project" value="TreeGrafter"/>
</dbReference>
<dbReference type="Proteomes" id="UP000494206">
    <property type="component" value="Unassembled WGS sequence"/>
</dbReference>
<dbReference type="InterPro" id="IPR046360">
    <property type="entry name" value="T-box_DNA-bd"/>
</dbReference>
<dbReference type="InterPro" id="IPR001699">
    <property type="entry name" value="TF_T-box"/>
</dbReference>
<evidence type="ECO:0000313" key="7">
    <source>
        <dbReference type="EMBL" id="CAB3402701.1"/>
    </source>
</evidence>
<dbReference type="GO" id="GO:0001708">
    <property type="term" value="P:cell fate specification"/>
    <property type="evidence" value="ECO:0007669"/>
    <property type="project" value="TreeGrafter"/>
</dbReference>
<evidence type="ECO:0000256" key="1">
    <source>
        <dbReference type="ARBA" id="ARBA00023015"/>
    </source>
</evidence>
<dbReference type="SUPFAM" id="SSF49417">
    <property type="entry name" value="p53-like transcription factors"/>
    <property type="match status" value="1"/>
</dbReference>
<dbReference type="EMBL" id="CADEPM010000003">
    <property type="protein sequence ID" value="CAB3402701.1"/>
    <property type="molecule type" value="Genomic_DNA"/>
</dbReference>
<dbReference type="GO" id="GO:0000981">
    <property type="term" value="F:DNA-binding transcription factor activity, RNA polymerase II-specific"/>
    <property type="evidence" value="ECO:0007669"/>
    <property type="project" value="TreeGrafter"/>
</dbReference>
<reference evidence="7 8" key="1">
    <citation type="submission" date="2020-04" db="EMBL/GenBank/DDBJ databases">
        <authorList>
            <person name="Laetsch R D."/>
            <person name="Stevens L."/>
            <person name="Kumar S."/>
            <person name="Blaxter L. M."/>
        </authorList>
    </citation>
    <scope>NUCLEOTIDE SEQUENCE [LARGE SCALE GENOMIC DNA]</scope>
</reference>
<dbReference type="AlphaFoldDB" id="A0A8S1EN73"/>
<accession>A0A8S1EN73</accession>
<evidence type="ECO:0000256" key="4">
    <source>
        <dbReference type="ARBA" id="ARBA00023242"/>
    </source>
</evidence>
<gene>
    <name evidence="7" type="ORF">CBOVIS_LOCUS5285</name>
</gene>
<dbReference type="PRINTS" id="PR00937">
    <property type="entry name" value="TBOX"/>
</dbReference>
<evidence type="ECO:0000256" key="2">
    <source>
        <dbReference type="ARBA" id="ARBA00023125"/>
    </source>
</evidence>
<feature type="domain" description="T-box" evidence="6">
    <location>
        <begin position="9"/>
        <end position="192"/>
    </location>
</feature>
<comment type="caution">
    <text evidence="5">Lacks conserved residue(s) required for the propagation of feature annotation.</text>
</comment>
<protein>
    <recommendedName>
        <fullName evidence="6">T-box domain-containing protein</fullName>
    </recommendedName>
</protein>
<evidence type="ECO:0000256" key="3">
    <source>
        <dbReference type="ARBA" id="ARBA00023163"/>
    </source>
</evidence>
<keyword evidence="1" id="KW-0805">Transcription regulation</keyword>
<evidence type="ECO:0000256" key="5">
    <source>
        <dbReference type="PROSITE-ProRule" id="PRU00201"/>
    </source>
</evidence>
<dbReference type="InterPro" id="IPR036960">
    <property type="entry name" value="T-box_sf"/>
</dbReference>
<dbReference type="PANTHER" id="PTHR11267:SF181">
    <property type="entry name" value="OPTOMOTOR-BLIND PROTEIN"/>
    <property type="match status" value="1"/>
</dbReference>
<dbReference type="GO" id="GO:0005634">
    <property type="term" value="C:nucleus"/>
    <property type="evidence" value="ECO:0007669"/>
    <property type="project" value="UniProtKB-SubCell"/>
</dbReference>
<organism evidence="7 8">
    <name type="scientific">Caenorhabditis bovis</name>
    <dbReference type="NCBI Taxonomy" id="2654633"/>
    <lineage>
        <taxon>Eukaryota</taxon>
        <taxon>Metazoa</taxon>
        <taxon>Ecdysozoa</taxon>
        <taxon>Nematoda</taxon>
        <taxon>Chromadorea</taxon>
        <taxon>Rhabditida</taxon>
        <taxon>Rhabditina</taxon>
        <taxon>Rhabditomorpha</taxon>
        <taxon>Rhabditoidea</taxon>
        <taxon>Rhabditidae</taxon>
        <taxon>Peloderinae</taxon>
        <taxon>Caenorhabditis</taxon>
    </lineage>
</organism>
<comment type="caution">
    <text evidence="7">The sequence shown here is derived from an EMBL/GenBank/DDBJ whole genome shotgun (WGS) entry which is preliminary data.</text>
</comment>
<comment type="subcellular location">
    <subcellularLocation>
        <location evidence="5">Nucleus</location>
    </subcellularLocation>
</comment>
<sequence length="309" mass="36127">MMDLIDVKVENEKLWENLFPNNEMIASKEGKKLCPELAYKVGQLEDDEYYVLEVHMKRITENRYRFVENEWIMFPDNRHPVPEMIVRHPDGCQNGKFWMERPVSFRMIKLVNDPTCRKEFCIPIQTLALYSPILRITKMNKPSLLECGVEIPVEQRNFNFLITQFFTGTSYSNSEIRNLKVCLNKYSRGVRDAKIRRGNQKMKLLKEKHEAKGDQHVLPSATNPYEFDSPVLPNPPGPYHPCSSQPHVECHTPYYTNYGMYNPTSPYQQSSHPYDQSGFHQDWNISGFGTSPFANNHTSMPPYYHSNSF</sequence>
<evidence type="ECO:0000313" key="8">
    <source>
        <dbReference type="Proteomes" id="UP000494206"/>
    </source>
</evidence>
<dbReference type="CDD" id="cd00182">
    <property type="entry name" value="T-box"/>
    <property type="match status" value="1"/>
</dbReference>
<dbReference type="Pfam" id="PF00907">
    <property type="entry name" value="T-box"/>
    <property type="match status" value="1"/>
</dbReference>
<keyword evidence="2 5" id="KW-0238">DNA-binding</keyword>
<dbReference type="InterPro" id="IPR008967">
    <property type="entry name" value="p53-like_TF_DNA-bd_sf"/>
</dbReference>
<proteinExistence type="predicted"/>
<dbReference type="GO" id="GO:0045893">
    <property type="term" value="P:positive regulation of DNA-templated transcription"/>
    <property type="evidence" value="ECO:0007669"/>
    <property type="project" value="InterPro"/>
</dbReference>